<evidence type="ECO:0000256" key="4">
    <source>
        <dbReference type="ARBA" id="ARBA00022989"/>
    </source>
</evidence>
<dbReference type="GeneID" id="97329209"/>
<dbReference type="PANTHER" id="PTHR43723:SF1">
    <property type="entry name" value="COBALT TRANSPORT PROTEIN CBIQ"/>
    <property type="match status" value="1"/>
</dbReference>
<gene>
    <name evidence="7" type="primary">cbiQ</name>
    <name evidence="8" type="ORF">EAI93_01025</name>
    <name evidence="7" type="ORF">ERS852456_01502</name>
</gene>
<evidence type="ECO:0000256" key="1">
    <source>
        <dbReference type="ARBA" id="ARBA00004651"/>
    </source>
</evidence>
<evidence type="ECO:0000313" key="10">
    <source>
        <dbReference type="Proteomes" id="UP000292665"/>
    </source>
</evidence>
<dbReference type="Proteomes" id="UP000292665">
    <property type="component" value="Unassembled WGS sequence"/>
</dbReference>
<dbReference type="GO" id="GO:0006824">
    <property type="term" value="P:cobalt ion transport"/>
    <property type="evidence" value="ECO:0007669"/>
    <property type="project" value="InterPro"/>
</dbReference>
<keyword evidence="3 6" id="KW-0812">Transmembrane</keyword>
<evidence type="ECO:0000313" key="7">
    <source>
        <dbReference type="EMBL" id="CUO05967.1"/>
    </source>
</evidence>
<organism evidence="7 9">
    <name type="scientific">[Ruminococcus] torques</name>
    <dbReference type="NCBI Taxonomy" id="33039"/>
    <lineage>
        <taxon>Bacteria</taxon>
        <taxon>Bacillati</taxon>
        <taxon>Bacillota</taxon>
        <taxon>Clostridia</taxon>
        <taxon>Lachnospirales</taxon>
        <taxon>Lachnospiraceae</taxon>
        <taxon>Mediterraneibacter</taxon>
    </lineage>
</organism>
<feature type="transmembrane region" description="Helical" evidence="6">
    <location>
        <begin position="109"/>
        <end position="129"/>
    </location>
</feature>
<dbReference type="InterPro" id="IPR052770">
    <property type="entry name" value="Cobalt_transport_CbiQ"/>
</dbReference>
<feature type="transmembrane region" description="Helical" evidence="6">
    <location>
        <begin position="237"/>
        <end position="253"/>
    </location>
</feature>
<dbReference type="Proteomes" id="UP000095787">
    <property type="component" value="Unassembled WGS sequence"/>
</dbReference>
<dbReference type="EMBL" id="CYZO01000017">
    <property type="protein sequence ID" value="CUO05967.1"/>
    <property type="molecule type" value="Genomic_DNA"/>
</dbReference>
<dbReference type="InterPro" id="IPR012809">
    <property type="entry name" value="ECF_CbiQ"/>
</dbReference>
<dbReference type="CDD" id="cd16914">
    <property type="entry name" value="EcfT"/>
    <property type="match status" value="1"/>
</dbReference>
<dbReference type="RefSeq" id="WP_004845489.1">
    <property type="nucleotide sequence ID" value="NZ_AP028249.1"/>
</dbReference>
<evidence type="ECO:0000256" key="5">
    <source>
        <dbReference type="ARBA" id="ARBA00023136"/>
    </source>
</evidence>
<sequence>MIIIDKLCYRSKLRYVSAAEKLLYAVSSLMICVLTRSYAAALIVFIANGILTVGKGKIPLSCYVRLLMIPIVFLIVGTGAVFLNLSKVPMDAFAVPVGEIYITASRESAFWAVNLCITALAAVTCLYFLSLNTTMTDILGALRKMHMPRLLIELMMLIYRFVFILLHTASAIMTAQEARLGNRDYRTQLRAFGKMLTALFFISLRKANALYDAMEARGYDGTINVLERNTPAKKKEMILLAVFELVLIIVAAAERMI</sequence>
<protein>
    <submittedName>
        <fullName evidence="8">Cobalt ECF transporter T component CbiQ</fullName>
    </submittedName>
    <submittedName>
        <fullName evidence="7">Energy-coupling factor transporter transmembrane protein CbiQ</fullName>
    </submittedName>
</protein>
<dbReference type="PANTHER" id="PTHR43723">
    <property type="entry name" value="COBALT TRANSPORT PROTEIN CBIQ"/>
    <property type="match status" value="1"/>
</dbReference>
<feature type="transmembrane region" description="Helical" evidence="6">
    <location>
        <begin position="150"/>
        <end position="175"/>
    </location>
</feature>
<proteinExistence type="predicted"/>
<reference evidence="8 10" key="2">
    <citation type="journal article" date="2019" name="Science, e1252229">
        <title>Invertible promoters mediate bacterial phase variation, antibiotic resistance, and host adaptation in the gut.</title>
        <authorList>
            <person name="Jiang X."/>
            <person name="Hall A.B."/>
            <person name="Arthur T.D."/>
            <person name="Plichta D.R."/>
            <person name="Covington C.T."/>
            <person name="Poyet M."/>
            <person name="Crothers J."/>
            <person name="Moses P.L."/>
            <person name="Tolonen A.C."/>
            <person name="Vlamakis H."/>
            <person name="Alm E.J."/>
            <person name="Xavier R.J."/>
        </authorList>
    </citation>
    <scope>NUCLEOTIDE SEQUENCE [LARGE SCALE GENOMIC DNA]</scope>
    <source>
        <strain evidence="10">aa_0143</strain>
        <strain evidence="8">Aa_0143</strain>
    </source>
</reference>
<evidence type="ECO:0000256" key="3">
    <source>
        <dbReference type="ARBA" id="ARBA00022692"/>
    </source>
</evidence>
<dbReference type="Pfam" id="PF02361">
    <property type="entry name" value="CbiQ"/>
    <property type="match status" value="1"/>
</dbReference>
<keyword evidence="5 6" id="KW-0472">Membrane</keyword>
<dbReference type="EMBL" id="RCYR01000001">
    <property type="protein sequence ID" value="RYS82317.1"/>
    <property type="molecule type" value="Genomic_DNA"/>
</dbReference>
<name>A0A174BZB8_9FIRM</name>
<dbReference type="AlphaFoldDB" id="A0A174BZB8"/>
<keyword evidence="4 6" id="KW-1133">Transmembrane helix</keyword>
<dbReference type="GO" id="GO:0043190">
    <property type="term" value="C:ATP-binding cassette (ABC) transporter complex"/>
    <property type="evidence" value="ECO:0007669"/>
    <property type="project" value="InterPro"/>
</dbReference>
<evidence type="ECO:0000256" key="2">
    <source>
        <dbReference type="ARBA" id="ARBA00022475"/>
    </source>
</evidence>
<feature type="transmembrane region" description="Helical" evidence="6">
    <location>
        <begin position="22"/>
        <end position="51"/>
    </location>
</feature>
<dbReference type="NCBIfam" id="TIGR02454">
    <property type="entry name" value="ECF_T_CbiQ"/>
    <property type="match status" value="1"/>
</dbReference>
<comment type="subcellular location">
    <subcellularLocation>
        <location evidence="1">Cell membrane</location>
        <topology evidence="1">Multi-pass membrane protein</topology>
    </subcellularLocation>
</comment>
<evidence type="ECO:0000313" key="8">
    <source>
        <dbReference type="EMBL" id="RYS82317.1"/>
    </source>
</evidence>
<keyword evidence="2" id="KW-1003">Cell membrane</keyword>
<dbReference type="InterPro" id="IPR003339">
    <property type="entry name" value="ABC/ECF_trnsptr_transmembrane"/>
</dbReference>
<reference evidence="7 9" key="1">
    <citation type="submission" date="2015-09" db="EMBL/GenBank/DDBJ databases">
        <authorList>
            <consortium name="Pathogen Informatics"/>
        </authorList>
    </citation>
    <scope>NUCLEOTIDE SEQUENCE [LARGE SCALE GENOMIC DNA]</scope>
    <source>
        <strain evidence="7 9">2789STDY5834841</strain>
    </source>
</reference>
<accession>A0A174BZB8</accession>
<feature type="transmembrane region" description="Helical" evidence="6">
    <location>
        <begin position="63"/>
        <end position="83"/>
    </location>
</feature>
<evidence type="ECO:0000313" key="9">
    <source>
        <dbReference type="Proteomes" id="UP000095787"/>
    </source>
</evidence>
<evidence type="ECO:0000256" key="6">
    <source>
        <dbReference type="SAM" id="Phobius"/>
    </source>
</evidence>